<sequence>MLTIDVEGEFTEPVAGISQFSIMAYVDANPIIGQAEVPAIGAFTAIKPVLQGAISLSSSEFQSLLTMVSAGMLRSCYFAFTKPRYRSALIVTADFNSKTVSELDG</sequence>
<evidence type="ECO:0000313" key="1">
    <source>
        <dbReference type="EMBL" id="AYB56999.1"/>
    </source>
</evidence>
<name>A0A5H2PMA7_RALSL</name>
<gene>
    <name evidence="1" type="ORF">C2L97_13810</name>
</gene>
<dbReference type="AlphaFoldDB" id="A0A5H2PMA7"/>
<proteinExistence type="predicted"/>
<protein>
    <submittedName>
        <fullName evidence="1">Uncharacterized protein</fullName>
    </submittedName>
</protein>
<dbReference type="EMBL" id="CP026092">
    <property type="protein sequence ID" value="AYB56999.1"/>
    <property type="molecule type" value="Genomic_DNA"/>
</dbReference>
<accession>A0A5H2PMA7</accession>
<organism evidence="1">
    <name type="scientific">Ralstonia solanacearum</name>
    <name type="common">Pseudomonas solanacearum</name>
    <dbReference type="NCBI Taxonomy" id="305"/>
    <lineage>
        <taxon>Bacteria</taxon>
        <taxon>Pseudomonadati</taxon>
        <taxon>Pseudomonadota</taxon>
        <taxon>Betaproteobacteria</taxon>
        <taxon>Burkholderiales</taxon>
        <taxon>Burkholderiaceae</taxon>
        <taxon>Ralstonia</taxon>
        <taxon>Ralstonia solanacearum species complex</taxon>
    </lineage>
</organism>
<reference evidence="1" key="1">
    <citation type="submission" date="2018-01" db="EMBL/GenBank/DDBJ databases">
        <title>Complete Genome Sequence of three strains from Ralstonia solanacearum ecotype Moko sequevar IIA-53 from Brazil.</title>
        <authorList>
            <person name="Silva J.R."/>
            <person name="Albuquerque G.M.R."/>
            <person name="Pais A.K.L."/>
            <person name="Silva A.M.F."/>
            <person name="Boiteux M.E.N.F."/>
            <person name="Souza E.B."/>
            <person name="Mariano R.L.R."/>
        </authorList>
    </citation>
    <scope>NUCLEOTIDE SEQUENCE [LARGE SCALE GENOMIC DNA]</scope>
    <source>
        <strain evidence="1">SFC</strain>
    </source>
</reference>